<dbReference type="OrthoDB" id="290810at2"/>
<name>A0A517N2B8_9BACT</name>
<organism evidence="1 2">
    <name type="scientific">Adhaeretor mobilis</name>
    <dbReference type="NCBI Taxonomy" id="1930276"/>
    <lineage>
        <taxon>Bacteria</taxon>
        <taxon>Pseudomonadati</taxon>
        <taxon>Planctomycetota</taxon>
        <taxon>Planctomycetia</taxon>
        <taxon>Pirellulales</taxon>
        <taxon>Lacipirellulaceae</taxon>
        <taxon>Adhaeretor</taxon>
    </lineage>
</organism>
<evidence type="ECO:0000313" key="1">
    <source>
        <dbReference type="EMBL" id="QDT01272.1"/>
    </source>
</evidence>
<proteinExistence type="predicted"/>
<evidence type="ECO:0000313" key="2">
    <source>
        <dbReference type="Proteomes" id="UP000319852"/>
    </source>
</evidence>
<dbReference type="RefSeq" id="WP_145063342.1">
    <property type="nucleotide sequence ID" value="NZ_CP036263.1"/>
</dbReference>
<protein>
    <recommendedName>
        <fullName evidence="3">DUF2292 domain-containing protein</fullName>
    </recommendedName>
</protein>
<evidence type="ECO:0008006" key="3">
    <source>
        <dbReference type="Google" id="ProtNLM"/>
    </source>
</evidence>
<reference evidence="1 2" key="1">
    <citation type="submission" date="2019-02" db="EMBL/GenBank/DDBJ databases">
        <title>Deep-cultivation of Planctomycetes and their phenomic and genomic characterization uncovers novel biology.</title>
        <authorList>
            <person name="Wiegand S."/>
            <person name="Jogler M."/>
            <person name="Boedeker C."/>
            <person name="Pinto D."/>
            <person name="Vollmers J."/>
            <person name="Rivas-Marin E."/>
            <person name="Kohn T."/>
            <person name="Peeters S.H."/>
            <person name="Heuer A."/>
            <person name="Rast P."/>
            <person name="Oberbeckmann S."/>
            <person name="Bunk B."/>
            <person name="Jeske O."/>
            <person name="Meyerdierks A."/>
            <person name="Storesund J.E."/>
            <person name="Kallscheuer N."/>
            <person name="Luecker S."/>
            <person name="Lage O.M."/>
            <person name="Pohl T."/>
            <person name="Merkel B.J."/>
            <person name="Hornburger P."/>
            <person name="Mueller R.-W."/>
            <person name="Bruemmer F."/>
            <person name="Labrenz M."/>
            <person name="Spormann A.M."/>
            <person name="Op den Camp H."/>
            <person name="Overmann J."/>
            <person name="Amann R."/>
            <person name="Jetten M.S.M."/>
            <person name="Mascher T."/>
            <person name="Medema M.H."/>
            <person name="Devos D.P."/>
            <person name="Kaster A.-K."/>
            <person name="Ovreas L."/>
            <person name="Rohde M."/>
            <person name="Galperin M.Y."/>
            <person name="Jogler C."/>
        </authorList>
    </citation>
    <scope>NUCLEOTIDE SEQUENCE [LARGE SCALE GENOMIC DNA]</scope>
    <source>
        <strain evidence="1 2">HG15A2</strain>
    </source>
</reference>
<gene>
    <name evidence="1" type="ORF">HG15A2_46140</name>
</gene>
<dbReference type="KEGG" id="amob:HG15A2_46140"/>
<dbReference type="AlphaFoldDB" id="A0A517N2B8"/>
<dbReference type="Proteomes" id="UP000319852">
    <property type="component" value="Chromosome"/>
</dbReference>
<dbReference type="EMBL" id="CP036263">
    <property type="protein sequence ID" value="QDT01272.1"/>
    <property type="molecule type" value="Genomic_DNA"/>
</dbReference>
<sequence length="61" mass="6757">MNDTRSTRTGGSKQQLPVRELQRLLLSVSQRGFHGTATLTVSLQDGHVQHVRVASEQMVRG</sequence>
<keyword evidence="2" id="KW-1185">Reference proteome</keyword>
<accession>A0A517N2B8</accession>